<dbReference type="PROSITE" id="PS00061">
    <property type="entry name" value="ADH_SHORT"/>
    <property type="match status" value="1"/>
</dbReference>
<dbReference type="Gene3D" id="3.40.50.720">
    <property type="entry name" value="NAD(P)-binding Rossmann-like Domain"/>
    <property type="match status" value="1"/>
</dbReference>
<dbReference type="PRINTS" id="PR00081">
    <property type="entry name" value="GDHRDH"/>
</dbReference>
<dbReference type="Proteomes" id="UP000824260">
    <property type="component" value="Unassembled WGS sequence"/>
</dbReference>
<dbReference type="InterPro" id="IPR036291">
    <property type="entry name" value="NAD(P)-bd_dom_sf"/>
</dbReference>
<protein>
    <submittedName>
        <fullName evidence="3">Sorbitol-6-phosphate dehydrogenase</fullName>
        <ecNumber evidence="3">1.1.1.140</ecNumber>
    </submittedName>
</protein>
<gene>
    <name evidence="3" type="primary">srlD</name>
    <name evidence="3" type="ORF">IAA52_10045</name>
</gene>
<dbReference type="NCBIfam" id="NF009050">
    <property type="entry name" value="PRK12384.1"/>
    <property type="match status" value="1"/>
</dbReference>
<dbReference type="InterPro" id="IPR020904">
    <property type="entry name" value="Sc_DH/Rdtase_CS"/>
</dbReference>
<evidence type="ECO:0000256" key="1">
    <source>
        <dbReference type="ARBA" id="ARBA00006484"/>
    </source>
</evidence>
<dbReference type="AlphaFoldDB" id="A0A9D0ZND4"/>
<dbReference type="EC" id="1.1.1.140" evidence="3"/>
<keyword evidence="2 3" id="KW-0560">Oxidoreductase</keyword>
<dbReference type="EMBL" id="DVFZ01000099">
    <property type="protein sequence ID" value="HIQ83426.1"/>
    <property type="molecule type" value="Genomic_DNA"/>
</dbReference>
<dbReference type="GO" id="GO:0008206">
    <property type="term" value="P:bile acid metabolic process"/>
    <property type="evidence" value="ECO:0007669"/>
    <property type="project" value="UniProtKB-ARBA"/>
</dbReference>
<comment type="similarity">
    <text evidence="1">Belongs to the short-chain dehydrogenases/reductases (SDR) family.</text>
</comment>
<proteinExistence type="inferred from homology"/>
<dbReference type="FunFam" id="3.40.50.720:FF:000084">
    <property type="entry name" value="Short-chain dehydrogenase reductase"/>
    <property type="match status" value="1"/>
</dbReference>
<dbReference type="PANTHER" id="PTHR42760:SF105">
    <property type="entry name" value="SORBITOL-6-PHOSPHATE 2-DEHYDROGENASE"/>
    <property type="match status" value="1"/>
</dbReference>
<organism evidence="3 4">
    <name type="scientific">Candidatus Pullichristensenella stercorigallinarum</name>
    <dbReference type="NCBI Taxonomy" id="2840909"/>
    <lineage>
        <taxon>Bacteria</taxon>
        <taxon>Bacillati</taxon>
        <taxon>Bacillota</taxon>
        <taxon>Clostridia</taxon>
        <taxon>Candidatus Pullichristensenella</taxon>
    </lineage>
</organism>
<dbReference type="SUPFAM" id="SSF51735">
    <property type="entry name" value="NAD(P)-binding Rossmann-fold domains"/>
    <property type="match status" value="1"/>
</dbReference>
<name>A0A9D0ZND4_9FIRM</name>
<evidence type="ECO:0000256" key="2">
    <source>
        <dbReference type="ARBA" id="ARBA00023002"/>
    </source>
</evidence>
<dbReference type="GO" id="GO:0009010">
    <property type="term" value="F:sorbitol-6-phosphate 2-dehydrogenase activity"/>
    <property type="evidence" value="ECO:0007669"/>
    <property type="project" value="UniProtKB-EC"/>
</dbReference>
<accession>A0A9D0ZND4</accession>
<dbReference type="Pfam" id="PF13561">
    <property type="entry name" value="adh_short_C2"/>
    <property type="match status" value="1"/>
</dbReference>
<dbReference type="PANTHER" id="PTHR42760">
    <property type="entry name" value="SHORT-CHAIN DEHYDROGENASES/REDUCTASES FAMILY MEMBER"/>
    <property type="match status" value="1"/>
</dbReference>
<dbReference type="PRINTS" id="PR00080">
    <property type="entry name" value="SDRFAMILY"/>
</dbReference>
<evidence type="ECO:0000313" key="4">
    <source>
        <dbReference type="Proteomes" id="UP000824260"/>
    </source>
</evidence>
<comment type="caution">
    <text evidence="3">The sequence shown here is derived from an EMBL/GenBank/DDBJ whole genome shotgun (WGS) entry which is preliminary data.</text>
</comment>
<reference evidence="3" key="2">
    <citation type="journal article" date="2021" name="PeerJ">
        <title>Extensive microbial diversity within the chicken gut microbiome revealed by metagenomics and culture.</title>
        <authorList>
            <person name="Gilroy R."/>
            <person name="Ravi A."/>
            <person name="Getino M."/>
            <person name="Pursley I."/>
            <person name="Horton D.L."/>
            <person name="Alikhan N.F."/>
            <person name="Baker D."/>
            <person name="Gharbi K."/>
            <person name="Hall N."/>
            <person name="Watson M."/>
            <person name="Adriaenssens E.M."/>
            <person name="Foster-Nyarko E."/>
            <person name="Jarju S."/>
            <person name="Secka A."/>
            <person name="Antonio M."/>
            <person name="Oren A."/>
            <person name="Chaudhuri R.R."/>
            <person name="La Ragione R."/>
            <person name="Hildebrand F."/>
            <person name="Pallen M.J."/>
        </authorList>
    </citation>
    <scope>NUCLEOTIDE SEQUENCE</scope>
    <source>
        <strain evidence="3">ChiSjej6B24-2974</strain>
    </source>
</reference>
<evidence type="ECO:0000313" key="3">
    <source>
        <dbReference type="EMBL" id="HIQ83426.1"/>
    </source>
</evidence>
<sequence>MQKREFPRLKDKVVLITGAAQGLGEALAIRLSEEGAKVVVGDMNVEGAKNVAAQLEDGISTPLNVCDYESCVAAVQTAVDKYGRLDMVVANAGVVRSDAIEDMTYEEFSFVVNINLNGYFNTAKAAVAQFRKQGGGGVIVQINSKSGKKGSAKNCAYAASKFGGIGLTESLALELAQENIRVNSICPGNLLDSPLWVNSLYEQYARNQGTTKEKIREKYINQVPMRRGCQYDDIANVMVFLLSDESSYMTGQAINVTGGQQMQP</sequence>
<dbReference type="InterPro" id="IPR002347">
    <property type="entry name" value="SDR_fam"/>
</dbReference>
<reference evidence="3" key="1">
    <citation type="submission" date="2020-10" db="EMBL/GenBank/DDBJ databases">
        <authorList>
            <person name="Gilroy R."/>
        </authorList>
    </citation>
    <scope>NUCLEOTIDE SEQUENCE</scope>
    <source>
        <strain evidence="3">ChiSjej6B24-2974</strain>
    </source>
</reference>